<dbReference type="InterPro" id="IPR050483">
    <property type="entry name" value="CoA-transferase_III_domain"/>
</dbReference>
<evidence type="ECO:0008006" key="4">
    <source>
        <dbReference type="Google" id="ProtNLM"/>
    </source>
</evidence>
<dbReference type="InterPro" id="IPR044855">
    <property type="entry name" value="CoA-Trfase_III_dom3_sf"/>
</dbReference>
<dbReference type="PANTHER" id="PTHR48207">
    <property type="entry name" value="SUCCINATE--HYDROXYMETHYLGLUTARATE COA-TRANSFERASE"/>
    <property type="match status" value="1"/>
</dbReference>
<dbReference type="Gene3D" id="3.40.50.10540">
    <property type="entry name" value="Crotonobetainyl-coa:carnitine coa-transferase, domain 1"/>
    <property type="match status" value="1"/>
</dbReference>
<protein>
    <recommendedName>
        <fullName evidence="4">Crotonobetainyl-CoA:carnitine CoA-transferase CaiB-like acyl-CoA transferase</fullName>
    </recommendedName>
</protein>
<evidence type="ECO:0000313" key="2">
    <source>
        <dbReference type="EMBL" id="APX90879.1"/>
    </source>
</evidence>
<dbReference type="SUPFAM" id="SSF89796">
    <property type="entry name" value="CoA-transferase family III (CaiB/BaiF)"/>
    <property type="match status" value="1"/>
</dbReference>
<dbReference type="InterPro" id="IPR023606">
    <property type="entry name" value="CoA-Trfase_III_dom_1_sf"/>
</dbReference>
<dbReference type="Gene3D" id="3.30.1540.10">
    <property type="entry name" value="formyl-coa transferase, domain 3"/>
    <property type="match status" value="1"/>
</dbReference>
<dbReference type="AlphaFoldDB" id="A0A1U7DLX7"/>
<dbReference type="GO" id="GO:0008410">
    <property type="term" value="F:CoA-transferase activity"/>
    <property type="evidence" value="ECO:0007669"/>
    <property type="project" value="TreeGrafter"/>
</dbReference>
<dbReference type="PANTHER" id="PTHR48207:SF3">
    <property type="entry name" value="SUCCINATE--HYDROXYMETHYLGLUTARATE COA-TRANSFERASE"/>
    <property type="match status" value="1"/>
</dbReference>
<gene>
    <name evidence="2" type="ORF">BV394_00795</name>
</gene>
<name>A0A1U7DLX7_9RHOB</name>
<dbReference type="EMBL" id="CP019124">
    <property type="protein sequence ID" value="APX90879.1"/>
    <property type="molecule type" value="Genomic_DNA"/>
</dbReference>
<accession>A0A1U7DLX7</accession>
<evidence type="ECO:0000313" key="3">
    <source>
        <dbReference type="Proteomes" id="UP000187266"/>
    </source>
</evidence>
<evidence type="ECO:0000256" key="1">
    <source>
        <dbReference type="ARBA" id="ARBA00022679"/>
    </source>
</evidence>
<dbReference type="STRING" id="1267768.BV394_00795"/>
<sequence>MRIIDLTHVLAGPFATYQLALMGAEVIRIERPAGDDFVRGHGGTAGMREAGLGASFLSQNEGKQSLALDLKSDEGRAILHRLAEGADIFCENFRPGVADRLGAGHAELAPLNPRLIHCSLSGFGPTGPLSGAPAYDHILQGISGMMAMTGTGQSGPMRVGFPIVDYVAGQAVVSALLTALLARGGRPDGQGEKVSVSMLDALLAFMGPYAIHHATTGALRGLEGNAAFSDSPFSGRFDTAEGQLVVTANTPAQAVRMAGALGRPELADSDDADAIAEALRAILAKDSADAWEARLTDAGVPAARVRTLAEMLAHPQMTHSHLMRRVAVPELEMEVDVPGLPFTHEGWDTGPLSPPPTLGRDSDRVLAELGWNAGEIADLRARGIVR</sequence>
<reference evidence="2 3" key="1">
    <citation type="submission" date="2017-01" db="EMBL/GenBank/DDBJ databases">
        <title>Genomic analysis of Xuhuaishuia manganoxidans DY6-4.</title>
        <authorList>
            <person name="Wang X."/>
        </authorList>
    </citation>
    <scope>NUCLEOTIDE SEQUENCE [LARGE SCALE GENOMIC DNA]</scope>
    <source>
        <strain evidence="2 3">DY6-4</strain>
    </source>
</reference>
<organism evidence="2 3">
    <name type="scientific">Brevirhabdus pacifica</name>
    <dbReference type="NCBI Taxonomy" id="1267768"/>
    <lineage>
        <taxon>Bacteria</taxon>
        <taxon>Pseudomonadati</taxon>
        <taxon>Pseudomonadota</taxon>
        <taxon>Alphaproteobacteria</taxon>
        <taxon>Rhodobacterales</taxon>
        <taxon>Paracoccaceae</taxon>
        <taxon>Brevirhabdus</taxon>
    </lineage>
</organism>
<dbReference type="Pfam" id="PF02515">
    <property type="entry name" value="CoA_transf_3"/>
    <property type="match status" value="1"/>
</dbReference>
<keyword evidence="3" id="KW-1185">Reference proteome</keyword>
<dbReference type="InterPro" id="IPR003673">
    <property type="entry name" value="CoA-Trfase_fam_III"/>
</dbReference>
<keyword evidence="1" id="KW-0808">Transferase</keyword>
<proteinExistence type="predicted"/>
<dbReference type="Proteomes" id="UP000187266">
    <property type="component" value="Chromosome"/>
</dbReference>